<dbReference type="InterPro" id="IPR041545">
    <property type="entry name" value="DUF5601"/>
</dbReference>
<dbReference type="Pfam" id="PF02204">
    <property type="entry name" value="VPS9"/>
    <property type="match status" value="1"/>
</dbReference>
<feature type="compositionally biased region" description="Low complexity" evidence="1">
    <location>
        <begin position="38"/>
        <end position="52"/>
    </location>
</feature>
<feature type="region of interest" description="Disordered" evidence="1">
    <location>
        <begin position="406"/>
        <end position="430"/>
    </location>
</feature>
<dbReference type="SMART" id="SM00167">
    <property type="entry name" value="VPS9"/>
    <property type="match status" value="1"/>
</dbReference>
<dbReference type="AlphaFoldDB" id="A0A8H7PDB6"/>
<dbReference type="GO" id="GO:0005085">
    <property type="term" value="F:guanyl-nucleotide exchange factor activity"/>
    <property type="evidence" value="ECO:0007669"/>
    <property type="project" value="InterPro"/>
</dbReference>
<dbReference type="EMBL" id="JAEPQZ010000019">
    <property type="protein sequence ID" value="KAG2171797.1"/>
    <property type="molecule type" value="Genomic_DNA"/>
</dbReference>
<evidence type="ECO:0000313" key="5">
    <source>
        <dbReference type="Proteomes" id="UP000654370"/>
    </source>
</evidence>
<dbReference type="InterPro" id="IPR037191">
    <property type="entry name" value="VPS9_dom_sf"/>
</dbReference>
<sequence>MMVHYVFCSIFRSQAEQDSAPAASEKAQPNIEHEPSDTLEFSTSTTSLSRSQTPDDDQVKNDQEFEHIINQFDDQAHDNTEHAQSDSQQLPSRRRSSTEASNRNRRPSNRSEEIAEIPFDFNKFLEQMKRRGSIPITKYFKSFLQAFDRRPWTVNEQIKIIQDFLDFIYGKMRECDVWRDASEQEFENAKEGMEKLVMNRLFHYTFSSNTTDDKERDEILNHKIRIFSWITEEHLDIPVTQHNESFLTFAESGRLNSFLTIEVFILYSSASESSELLKINNYKAPRDKLICILNCCKVIFGLIRHVEGDAGADKFLPILIYVVLKSNPPKLVSNVQYINRFRNPDHLQSEGGYYLTNLMGAIAFIESLEAKSLSVTQEEFDNNIEKTLKEIEKERPVETVREKVNYDNAIHPSQSPRPGSSQSPPPLIDPVKASAFIEKGSNFAQKTMQKPLNFMGKILQNLNDSSRPSTPDSDEEYQDYQRNTGSTEYPGRQTFSPPSQSNAGGWAQIPANWDPTAQSTQHIQDYGQYRDHVYQQRQQQQPQTYADERQWQQRQYQQHPQYDHQVYQGNATQPPMGNQWVSSPDAHIPPRRQPPPQHVQQQHVAQQQHIAQQQQYQSNLNTLLPMFSNMDRDVIEMILQANQGDLPSTIDVLLDMSEPSNLAQEETTEVQQTELPHREGPVAEDNHEQQDVPAKSEENDEHVGSTSPSNIPNKDQTEEENLIQF</sequence>
<feature type="domain" description="CUE" evidence="2">
    <location>
        <begin position="615"/>
        <end position="658"/>
    </location>
</feature>
<reference evidence="4" key="1">
    <citation type="submission" date="2020-12" db="EMBL/GenBank/DDBJ databases">
        <title>Metabolic potential, ecology and presence of endohyphal bacteria is reflected in genomic diversity of Mucoromycotina.</title>
        <authorList>
            <person name="Muszewska A."/>
            <person name="Okrasinska A."/>
            <person name="Steczkiewicz K."/>
            <person name="Drgas O."/>
            <person name="Orlowska M."/>
            <person name="Perlinska-Lenart U."/>
            <person name="Aleksandrzak-Piekarczyk T."/>
            <person name="Szatraj K."/>
            <person name="Zielenkiewicz U."/>
            <person name="Pilsyk S."/>
            <person name="Malc E."/>
            <person name="Mieczkowski P."/>
            <person name="Kruszewska J.S."/>
            <person name="Biernat P."/>
            <person name="Pawlowska J."/>
        </authorList>
    </citation>
    <scope>NUCLEOTIDE SEQUENCE</scope>
    <source>
        <strain evidence="4">WA0000067209</strain>
    </source>
</reference>
<evidence type="ECO:0000259" key="2">
    <source>
        <dbReference type="PROSITE" id="PS51140"/>
    </source>
</evidence>
<dbReference type="PROSITE" id="PS51140">
    <property type="entry name" value="CUE"/>
    <property type="match status" value="1"/>
</dbReference>
<feature type="compositionally biased region" description="Basic and acidic residues" evidence="1">
    <location>
        <begin position="675"/>
        <end position="703"/>
    </location>
</feature>
<dbReference type="InterPro" id="IPR003892">
    <property type="entry name" value="CUE"/>
</dbReference>
<feature type="compositionally biased region" description="Low complexity" evidence="1">
    <location>
        <begin position="598"/>
        <end position="611"/>
    </location>
</feature>
<dbReference type="Gene3D" id="1.20.1050.80">
    <property type="entry name" value="VPS9 domain"/>
    <property type="match status" value="1"/>
</dbReference>
<dbReference type="SUPFAM" id="SSF46934">
    <property type="entry name" value="UBA-like"/>
    <property type="match status" value="1"/>
</dbReference>
<evidence type="ECO:0000313" key="4">
    <source>
        <dbReference type="EMBL" id="KAG2171797.1"/>
    </source>
</evidence>
<dbReference type="Proteomes" id="UP000654370">
    <property type="component" value="Unassembled WGS sequence"/>
</dbReference>
<feature type="region of interest" description="Disordered" evidence="1">
    <location>
        <begin position="76"/>
        <end position="112"/>
    </location>
</feature>
<protein>
    <submittedName>
        <fullName evidence="4">Uncharacterized protein</fullName>
    </submittedName>
</protein>
<dbReference type="Pfam" id="PF18151">
    <property type="entry name" value="DUF5601"/>
    <property type="match status" value="1"/>
</dbReference>
<dbReference type="PANTHER" id="PTHR23101:SF25">
    <property type="entry name" value="GTPASE-ACTIVATING PROTEIN AND VPS9 DOMAIN-CONTAINING PROTEIN 1"/>
    <property type="match status" value="1"/>
</dbReference>
<dbReference type="Pfam" id="PF02845">
    <property type="entry name" value="CUE"/>
    <property type="match status" value="1"/>
</dbReference>
<dbReference type="InterPro" id="IPR003123">
    <property type="entry name" value="VPS9"/>
</dbReference>
<dbReference type="GO" id="GO:0005829">
    <property type="term" value="C:cytosol"/>
    <property type="evidence" value="ECO:0007669"/>
    <property type="project" value="TreeGrafter"/>
</dbReference>
<dbReference type="InterPro" id="IPR009060">
    <property type="entry name" value="UBA-like_sf"/>
</dbReference>
<feature type="region of interest" description="Disordered" evidence="1">
    <location>
        <begin position="534"/>
        <end position="611"/>
    </location>
</feature>
<accession>A0A8H7PDB6</accession>
<feature type="compositionally biased region" description="Polar residues" evidence="1">
    <location>
        <begin position="461"/>
        <end position="471"/>
    </location>
</feature>
<feature type="compositionally biased region" description="Polar residues" evidence="1">
    <location>
        <begin position="480"/>
        <end position="503"/>
    </location>
</feature>
<feature type="domain" description="VPS9" evidence="3">
    <location>
        <begin position="214"/>
        <end position="374"/>
    </location>
</feature>
<comment type="caution">
    <text evidence="4">The sequence shown here is derived from an EMBL/GenBank/DDBJ whole genome shotgun (WGS) entry which is preliminary data.</text>
</comment>
<dbReference type="Gene3D" id="1.10.8.10">
    <property type="entry name" value="DNA helicase RuvA subunit, C-terminal domain"/>
    <property type="match status" value="1"/>
</dbReference>
<organism evidence="4 5">
    <name type="scientific">Mortierella isabellina</name>
    <name type="common">Filamentous fungus</name>
    <name type="synonym">Umbelopsis isabellina</name>
    <dbReference type="NCBI Taxonomy" id="91625"/>
    <lineage>
        <taxon>Eukaryota</taxon>
        <taxon>Fungi</taxon>
        <taxon>Fungi incertae sedis</taxon>
        <taxon>Mucoromycota</taxon>
        <taxon>Mucoromycotina</taxon>
        <taxon>Umbelopsidomycetes</taxon>
        <taxon>Umbelopsidales</taxon>
        <taxon>Umbelopsidaceae</taxon>
        <taxon>Umbelopsis</taxon>
    </lineage>
</organism>
<dbReference type="Gene3D" id="1.10.246.120">
    <property type="match status" value="1"/>
</dbReference>
<dbReference type="SMART" id="SM00546">
    <property type="entry name" value="CUE"/>
    <property type="match status" value="1"/>
</dbReference>
<keyword evidence="5" id="KW-1185">Reference proteome</keyword>
<feature type="compositionally biased region" description="Polar residues" evidence="1">
    <location>
        <begin position="569"/>
        <end position="582"/>
    </location>
</feature>
<name>A0A8H7PDB6_MORIS</name>
<dbReference type="GO" id="GO:0030139">
    <property type="term" value="C:endocytic vesicle"/>
    <property type="evidence" value="ECO:0007669"/>
    <property type="project" value="TreeGrafter"/>
</dbReference>
<dbReference type="PROSITE" id="PS51205">
    <property type="entry name" value="VPS9"/>
    <property type="match status" value="1"/>
</dbReference>
<dbReference type="GO" id="GO:0043130">
    <property type="term" value="F:ubiquitin binding"/>
    <property type="evidence" value="ECO:0007669"/>
    <property type="project" value="InterPro"/>
</dbReference>
<feature type="region of interest" description="Disordered" evidence="1">
    <location>
        <begin position="15"/>
        <end position="59"/>
    </location>
</feature>
<feature type="region of interest" description="Disordered" evidence="1">
    <location>
        <begin position="662"/>
        <end position="725"/>
    </location>
</feature>
<feature type="region of interest" description="Disordered" evidence="1">
    <location>
        <begin position="461"/>
        <end position="521"/>
    </location>
</feature>
<gene>
    <name evidence="4" type="ORF">INT43_008177</name>
</gene>
<proteinExistence type="predicted"/>
<dbReference type="GO" id="GO:0016192">
    <property type="term" value="P:vesicle-mediated transport"/>
    <property type="evidence" value="ECO:0007669"/>
    <property type="project" value="InterPro"/>
</dbReference>
<dbReference type="SUPFAM" id="SSF109993">
    <property type="entry name" value="VPS9 domain"/>
    <property type="match status" value="1"/>
</dbReference>
<feature type="compositionally biased region" description="Low complexity" evidence="1">
    <location>
        <begin position="412"/>
        <end position="422"/>
    </location>
</feature>
<dbReference type="InterPro" id="IPR045046">
    <property type="entry name" value="Vps9-like"/>
</dbReference>
<evidence type="ECO:0000259" key="3">
    <source>
        <dbReference type="PROSITE" id="PS51205"/>
    </source>
</evidence>
<feature type="compositionally biased region" description="Polar residues" evidence="1">
    <location>
        <begin position="704"/>
        <end position="714"/>
    </location>
</feature>
<dbReference type="PANTHER" id="PTHR23101">
    <property type="entry name" value="RAB GDP/GTP EXCHANGE FACTOR"/>
    <property type="match status" value="1"/>
</dbReference>
<evidence type="ECO:0000256" key="1">
    <source>
        <dbReference type="SAM" id="MobiDB-lite"/>
    </source>
</evidence>
<feature type="compositionally biased region" description="Low complexity" evidence="1">
    <location>
        <begin position="552"/>
        <end position="568"/>
    </location>
</feature>
<dbReference type="GO" id="GO:0031267">
    <property type="term" value="F:small GTPase binding"/>
    <property type="evidence" value="ECO:0007669"/>
    <property type="project" value="TreeGrafter"/>
</dbReference>
<dbReference type="OrthoDB" id="300289at2759"/>